<dbReference type="RefSeq" id="XP_033523175.1">
    <property type="nucleotide sequence ID" value="XM_033668197.1"/>
</dbReference>
<dbReference type="Proteomes" id="UP000799771">
    <property type="component" value="Unassembled WGS sequence"/>
</dbReference>
<dbReference type="GeneID" id="54408629"/>
<proteinExistence type="predicted"/>
<gene>
    <name evidence="1" type="ORF">P153DRAFT_367129</name>
</gene>
<reference evidence="1" key="1">
    <citation type="journal article" date="2020" name="Stud. Mycol.">
        <title>101 Dothideomycetes genomes: a test case for predicting lifestyles and emergence of pathogens.</title>
        <authorList>
            <person name="Haridas S."/>
            <person name="Albert R."/>
            <person name="Binder M."/>
            <person name="Bloem J."/>
            <person name="Labutti K."/>
            <person name="Salamov A."/>
            <person name="Andreopoulos B."/>
            <person name="Baker S."/>
            <person name="Barry K."/>
            <person name="Bills G."/>
            <person name="Bluhm B."/>
            <person name="Cannon C."/>
            <person name="Castanera R."/>
            <person name="Culley D."/>
            <person name="Daum C."/>
            <person name="Ezra D."/>
            <person name="Gonzalez J."/>
            <person name="Henrissat B."/>
            <person name="Kuo A."/>
            <person name="Liang C."/>
            <person name="Lipzen A."/>
            <person name="Lutzoni F."/>
            <person name="Magnuson J."/>
            <person name="Mondo S."/>
            <person name="Nolan M."/>
            <person name="Ohm R."/>
            <person name="Pangilinan J."/>
            <person name="Park H.-J."/>
            <person name="Ramirez L."/>
            <person name="Alfaro M."/>
            <person name="Sun H."/>
            <person name="Tritt A."/>
            <person name="Yoshinaga Y."/>
            <person name="Zwiers L.-H."/>
            <person name="Turgeon B."/>
            <person name="Goodwin S."/>
            <person name="Spatafora J."/>
            <person name="Crous P."/>
            <person name="Grigoriev I."/>
        </authorList>
    </citation>
    <scope>NUCLEOTIDE SEQUENCE</scope>
    <source>
        <strain evidence="1">CBS 119687</strain>
    </source>
</reference>
<name>A0A6A6AB34_9PLEO</name>
<dbReference type="AlphaFoldDB" id="A0A6A6AB34"/>
<organism evidence="1 2">
    <name type="scientific">Dothidotthia symphoricarpi CBS 119687</name>
    <dbReference type="NCBI Taxonomy" id="1392245"/>
    <lineage>
        <taxon>Eukaryota</taxon>
        <taxon>Fungi</taxon>
        <taxon>Dikarya</taxon>
        <taxon>Ascomycota</taxon>
        <taxon>Pezizomycotina</taxon>
        <taxon>Dothideomycetes</taxon>
        <taxon>Pleosporomycetidae</taxon>
        <taxon>Pleosporales</taxon>
        <taxon>Dothidotthiaceae</taxon>
        <taxon>Dothidotthia</taxon>
    </lineage>
</organism>
<accession>A0A6A6AB34</accession>
<sequence length="88" mass="10247">MVEMVREFREHWMMTVSKSRISAACAQLLGAPLVLSQEEGLQLPVNGLRWWILGTKRTIRVRSHMAYPSTTDNCVPTPDYTFEKFRLY</sequence>
<protein>
    <submittedName>
        <fullName evidence="1">Uncharacterized protein</fullName>
    </submittedName>
</protein>
<keyword evidence="2" id="KW-1185">Reference proteome</keyword>
<dbReference type="EMBL" id="ML977507">
    <property type="protein sequence ID" value="KAF2128786.1"/>
    <property type="molecule type" value="Genomic_DNA"/>
</dbReference>
<evidence type="ECO:0000313" key="1">
    <source>
        <dbReference type="EMBL" id="KAF2128786.1"/>
    </source>
</evidence>
<evidence type="ECO:0000313" key="2">
    <source>
        <dbReference type="Proteomes" id="UP000799771"/>
    </source>
</evidence>